<dbReference type="RefSeq" id="WP_094362481.1">
    <property type="nucleotide sequence ID" value="NZ_NMVQ01000001.1"/>
</dbReference>
<dbReference type="OrthoDB" id="3784263at2"/>
<comment type="caution">
    <text evidence="2">The sequence shown here is derived from an EMBL/GenBank/DDBJ whole genome shotgun (WGS) entry which is preliminary data.</text>
</comment>
<feature type="transmembrane region" description="Helical" evidence="1">
    <location>
        <begin position="17"/>
        <end position="39"/>
    </location>
</feature>
<dbReference type="Proteomes" id="UP000216311">
    <property type="component" value="Unassembled WGS sequence"/>
</dbReference>
<evidence type="ECO:0000313" key="2">
    <source>
        <dbReference type="EMBL" id="OYO25272.1"/>
    </source>
</evidence>
<accession>A0A255HCN7</accession>
<keyword evidence="1" id="KW-0812">Transmembrane</keyword>
<name>A0A255HCN7_9ACTN</name>
<dbReference type="AlphaFoldDB" id="A0A255HCN7"/>
<evidence type="ECO:0000256" key="1">
    <source>
        <dbReference type="SAM" id="Phobius"/>
    </source>
</evidence>
<evidence type="ECO:0000313" key="3">
    <source>
        <dbReference type="Proteomes" id="UP000216311"/>
    </source>
</evidence>
<evidence type="ECO:0008006" key="4">
    <source>
        <dbReference type="Google" id="ProtNLM"/>
    </source>
</evidence>
<gene>
    <name evidence="2" type="ORF">CGZ93_02175</name>
</gene>
<proteinExistence type="predicted"/>
<organism evidence="2 3">
    <name type="scientific">Enemella dayhoffiae</name>
    <dbReference type="NCBI Taxonomy" id="2016507"/>
    <lineage>
        <taxon>Bacteria</taxon>
        <taxon>Bacillati</taxon>
        <taxon>Actinomycetota</taxon>
        <taxon>Actinomycetes</taxon>
        <taxon>Propionibacteriales</taxon>
        <taxon>Propionibacteriaceae</taxon>
        <taxon>Enemella</taxon>
    </lineage>
</organism>
<reference evidence="2 3" key="1">
    <citation type="submission" date="2017-07" db="EMBL/GenBank/DDBJ databases">
        <title>Draft whole genome sequences of clinical Proprionibacteriaceae strains.</title>
        <authorList>
            <person name="Bernier A.-M."/>
            <person name="Bernard K."/>
            <person name="Domingo M.-C."/>
        </authorList>
    </citation>
    <scope>NUCLEOTIDE SEQUENCE [LARGE SCALE GENOMIC DNA]</scope>
    <source>
        <strain evidence="2 3">NML 130396</strain>
    </source>
</reference>
<keyword evidence="1" id="KW-1133">Transmembrane helix</keyword>
<keyword evidence="3" id="KW-1185">Reference proteome</keyword>
<keyword evidence="1" id="KW-0472">Membrane</keyword>
<sequence>MRPGEAEVFAPVAYSPLWLVLGASLLLAVLGWPLLALWLTRPRRVRPAAPTPPPDPAELRRRTLAEISHVHSEHAAGRITAREAQQRLSRVVRRFGGRASGVPADTMTLAELAAVMQRDPRLAELTDYVALLHPPSFAPSESGDVPAACARAEELVARWADPHPAQEGRR</sequence>
<protein>
    <recommendedName>
        <fullName evidence="4">DUF4129 domain-containing protein</fullName>
    </recommendedName>
</protein>
<dbReference type="EMBL" id="NMVQ01000001">
    <property type="protein sequence ID" value="OYO25272.1"/>
    <property type="molecule type" value="Genomic_DNA"/>
</dbReference>